<organism evidence="2 3">
    <name type="scientific">Hassallia byssoidea VB512170</name>
    <dbReference type="NCBI Taxonomy" id="1304833"/>
    <lineage>
        <taxon>Bacteria</taxon>
        <taxon>Bacillati</taxon>
        <taxon>Cyanobacteriota</taxon>
        <taxon>Cyanophyceae</taxon>
        <taxon>Nostocales</taxon>
        <taxon>Tolypothrichaceae</taxon>
        <taxon>Hassallia</taxon>
    </lineage>
</organism>
<keyword evidence="3" id="KW-1185">Reference proteome</keyword>
<sequence>MGNGEWGRGQGAFLQGDKGDKGDKGDNYQLPMPNYQCPMPHAQFPMPHAPCPITNAPCPMPNYQFLIFCFWHFLSSITVIPAPANIIPAFGGSGTATDALWLFLVASV</sequence>
<protein>
    <submittedName>
        <fullName evidence="2">Uncharacterized protein</fullName>
    </submittedName>
</protein>
<reference evidence="2 3" key="1">
    <citation type="journal article" date="2015" name="Genome Announc.">
        <title>Draft Genome Sequence of Cyanobacterium Hassallia byssoidea Strain VB512170, Isolated from Monuments in India.</title>
        <authorList>
            <person name="Singh D."/>
            <person name="Chandrababunaidu M.M."/>
            <person name="Panda A."/>
            <person name="Sen D."/>
            <person name="Bhattacharyya S."/>
            <person name="Adhikary S.P."/>
            <person name="Tripathy S."/>
        </authorList>
    </citation>
    <scope>NUCLEOTIDE SEQUENCE [LARGE SCALE GENOMIC DNA]</scope>
    <source>
        <strain evidence="2 3">VB512170</strain>
    </source>
</reference>
<evidence type="ECO:0000313" key="3">
    <source>
        <dbReference type="Proteomes" id="UP000031549"/>
    </source>
</evidence>
<evidence type="ECO:0000313" key="2">
    <source>
        <dbReference type="EMBL" id="NEU77006.1"/>
    </source>
</evidence>
<feature type="compositionally biased region" description="Gly residues" evidence="1">
    <location>
        <begin position="1"/>
        <end position="10"/>
    </location>
</feature>
<dbReference type="EMBL" id="JTCM02000147">
    <property type="protein sequence ID" value="NEU77006.1"/>
    <property type="molecule type" value="Genomic_DNA"/>
</dbReference>
<gene>
    <name evidence="2" type="ORF">PI95_032035</name>
</gene>
<dbReference type="AlphaFoldDB" id="A0A846HI24"/>
<proteinExistence type="predicted"/>
<accession>A0A846HI24</accession>
<feature type="region of interest" description="Disordered" evidence="1">
    <location>
        <begin position="1"/>
        <end position="30"/>
    </location>
</feature>
<evidence type="ECO:0000256" key="1">
    <source>
        <dbReference type="SAM" id="MobiDB-lite"/>
    </source>
</evidence>
<name>A0A846HI24_9CYAN</name>
<dbReference type="RefSeq" id="WP_163519385.1">
    <property type="nucleotide sequence ID" value="NZ_JTCM02000147.1"/>
</dbReference>
<feature type="compositionally biased region" description="Basic and acidic residues" evidence="1">
    <location>
        <begin position="17"/>
        <end position="26"/>
    </location>
</feature>
<comment type="caution">
    <text evidence="2">The sequence shown here is derived from an EMBL/GenBank/DDBJ whole genome shotgun (WGS) entry which is preliminary data.</text>
</comment>
<dbReference type="Proteomes" id="UP000031549">
    <property type="component" value="Unassembled WGS sequence"/>
</dbReference>